<dbReference type="AlphaFoldDB" id="A0AAV4XKL1"/>
<evidence type="ECO:0000313" key="1">
    <source>
        <dbReference type="EMBL" id="GIY95721.1"/>
    </source>
</evidence>
<gene>
    <name evidence="1" type="ORF">CEXT_490971</name>
</gene>
<accession>A0AAV4XKL1</accession>
<name>A0AAV4XKL1_CAEEX</name>
<reference evidence="1 2" key="1">
    <citation type="submission" date="2021-06" db="EMBL/GenBank/DDBJ databases">
        <title>Caerostris extrusa draft genome.</title>
        <authorList>
            <person name="Kono N."/>
            <person name="Arakawa K."/>
        </authorList>
    </citation>
    <scope>NUCLEOTIDE SEQUENCE [LARGE SCALE GENOMIC DNA]</scope>
</reference>
<dbReference type="Proteomes" id="UP001054945">
    <property type="component" value="Unassembled WGS sequence"/>
</dbReference>
<keyword evidence="2" id="KW-1185">Reference proteome</keyword>
<organism evidence="1 2">
    <name type="scientific">Caerostris extrusa</name>
    <name type="common">Bark spider</name>
    <name type="synonym">Caerostris bankana</name>
    <dbReference type="NCBI Taxonomy" id="172846"/>
    <lineage>
        <taxon>Eukaryota</taxon>
        <taxon>Metazoa</taxon>
        <taxon>Ecdysozoa</taxon>
        <taxon>Arthropoda</taxon>
        <taxon>Chelicerata</taxon>
        <taxon>Arachnida</taxon>
        <taxon>Araneae</taxon>
        <taxon>Araneomorphae</taxon>
        <taxon>Entelegynae</taxon>
        <taxon>Araneoidea</taxon>
        <taxon>Araneidae</taxon>
        <taxon>Caerostris</taxon>
    </lineage>
</organism>
<comment type="caution">
    <text evidence="1">The sequence shown here is derived from an EMBL/GenBank/DDBJ whole genome shotgun (WGS) entry which is preliminary data.</text>
</comment>
<sequence length="165" mass="18388">MSNRITSFLSKLFFPIFLRSQYQMDSSYSSEELPLRNSPSSREEGLRFKIMPIPPPLHYYDKERRTYLLGVGRRYGEGGVYPAVCVDDVGGNVTTVDAVDGITHILLGGDHDAEGQQHQDGERVVQSEHFIVDVGSGYLHEALEAPKDIQHDRVGLPQPIIDSGS</sequence>
<protein>
    <submittedName>
        <fullName evidence="1">Uncharacterized protein</fullName>
    </submittedName>
</protein>
<evidence type="ECO:0000313" key="2">
    <source>
        <dbReference type="Proteomes" id="UP001054945"/>
    </source>
</evidence>
<proteinExistence type="predicted"/>
<dbReference type="EMBL" id="BPLR01017952">
    <property type="protein sequence ID" value="GIY95721.1"/>
    <property type="molecule type" value="Genomic_DNA"/>
</dbReference>